<proteinExistence type="predicted"/>
<reference evidence="2 3" key="1">
    <citation type="submission" date="2014-09" db="EMBL/GenBank/DDBJ databases">
        <authorList>
            <person name="Hornung B.V."/>
        </authorList>
    </citation>
    <scope>NUCLEOTIDE SEQUENCE [LARGE SCALE GENOMIC DNA]</scope>
    <source>
        <strain evidence="2 3">FRIFI</strain>
    </source>
</reference>
<organism evidence="2 3">
    <name type="scientific">Romboutsia hominis</name>
    <dbReference type="NCBI Taxonomy" id="1507512"/>
    <lineage>
        <taxon>Bacteria</taxon>
        <taxon>Bacillati</taxon>
        <taxon>Bacillota</taxon>
        <taxon>Clostridia</taxon>
        <taxon>Peptostreptococcales</taxon>
        <taxon>Peptostreptococcaceae</taxon>
        <taxon>Romboutsia</taxon>
    </lineage>
</organism>
<keyword evidence="1" id="KW-0812">Transmembrane</keyword>
<feature type="transmembrane region" description="Helical" evidence="1">
    <location>
        <begin position="41"/>
        <end position="58"/>
    </location>
</feature>
<dbReference type="RefSeq" id="WP_330383780.1">
    <property type="nucleotide sequence ID" value="NZ_FJTZ01000012.1"/>
</dbReference>
<keyword evidence="1" id="KW-1133">Transmembrane helix</keyword>
<evidence type="ECO:0000313" key="3">
    <source>
        <dbReference type="Proteomes" id="UP000245695"/>
    </source>
</evidence>
<dbReference type="Proteomes" id="UP000245695">
    <property type="component" value="Chromosome 1"/>
</dbReference>
<dbReference type="AlphaFoldDB" id="A0A2P2BNP6"/>
<protein>
    <submittedName>
        <fullName evidence="2">Uncharacterized protein</fullName>
    </submittedName>
</protein>
<gene>
    <name evidence="2" type="ORF">FRIFI_0452</name>
</gene>
<keyword evidence="3" id="KW-1185">Reference proteome</keyword>
<dbReference type="EMBL" id="LN650648">
    <property type="protein sequence ID" value="CEI72000.1"/>
    <property type="molecule type" value="Genomic_DNA"/>
</dbReference>
<sequence length="73" mass="8188">MSSKLSRVFDCMGGGGWWIIILFFLFLVFQECWSDICITDWIPFLILLLIVCSCVGVNDGDFGCCEANFDCGC</sequence>
<dbReference type="KEGG" id="rhom:FRIFI_0452"/>
<keyword evidence="1" id="KW-0472">Membrane</keyword>
<name>A0A2P2BNP6_9FIRM</name>
<evidence type="ECO:0000256" key="1">
    <source>
        <dbReference type="SAM" id="Phobius"/>
    </source>
</evidence>
<feature type="transmembrane region" description="Helical" evidence="1">
    <location>
        <begin position="12"/>
        <end position="29"/>
    </location>
</feature>
<accession>A0A2P2BNP6</accession>
<evidence type="ECO:0000313" key="2">
    <source>
        <dbReference type="EMBL" id="CEI72000.1"/>
    </source>
</evidence>